<protein>
    <submittedName>
        <fullName evidence="2">Uncharacterized protein</fullName>
    </submittedName>
</protein>
<evidence type="ECO:0000256" key="1">
    <source>
        <dbReference type="SAM" id="MobiDB-lite"/>
    </source>
</evidence>
<sequence>MEISIDDNHLHRSIIAQNRRSISTQSVDRYRHRTMNERRTKRRFDRDATRSAPPPPVRDQHPWPREREEETIPCFDHFADPRAAAKSLECKNRAIRDEWDDYDSIFYNEWLKVSIEPT</sequence>
<name>A0ABQ7API5_BRACR</name>
<comment type="caution">
    <text evidence="2">The sequence shown here is derived from an EMBL/GenBank/DDBJ whole genome shotgun (WGS) entry which is preliminary data.</text>
</comment>
<reference evidence="2 3" key="1">
    <citation type="journal article" date="2020" name="BMC Genomics">
        <title>Intraspecific diversification of the crop wild relative Brassica cretica Lam. using demographic model selection.</title>
        <authorList>
            <person name="Kioukis A."/>
            <person name="Michalopoulou V.A."/>
            <person name="Briers L."/>
            <person name="Pirintsos S."/>
            <person name="Studholme D.J."/>
            <person name="Pavlidis P."/>
            <person name="Sarris P.F."/>
        </authorList>
    </citation>
    <scope>NUCLEOTIDE SEQUENCE [LARGE SCALE GENOMIC DNA]</scope>
    <source>
        <strain evidence="3">cv. PFS-1207/04</strain>
    </source>
</reference>
<accession>A0ABQ7API5</accession>
<keyword evidence="3" id="KW-1185">Reference proteome</keyword>
<proteinExistence type="predicted"/>
<dbReference type="Proteomes" id="UP000266723">
    <property type="component" value="Unassembled WGS sequence"/>
</dbReference>
<evidence type="ECO:0000313" key="3">
    <source>
        <dbReference type="Proteomes" id="UP000266723"/>
    </source>
</evidence>
<evidence type="ECO:0000313" key="2">
    <source>
        <dbReference type="EMBL" id="KAF3515899.1"/>
    </source>
</evidence>
<feature type="compositionally biased region" description="Basic and acidic residues" evidence="1">
    <location>
        <begin position="34"/>
        <end position="49"/>
    </location>
</feature>
<dbReference type="EMBL" id="QGKV02001556">
    <property type="protein sequence ID" value="KAF3515899.1"/>
    <property type="molecule type" value="Genomic_DNA"/>
</dbReference>
<feature type="region of interest" description="Disordered" evidence="1">
    <location>
        <begin position="16"/>
        <end position="66"/>
    </location>
</feature>
<gene>
    <name evidence="2" type="ORF">DY000_02060343</name>
</gene>
<organism evidence="2 3">
    <name type="scientific">Brassica cretica</name>
    <name type="common">Mustard</name>
    <dbReference type="NCBI Taxonomy" id="69181"/>
    <lineage>
        <taxon>Eukaryota</taxon>
        <taxon>Viridiplantae</taxon>
        <taxon>Streptophyta</taxon>
        <taxon>Embryophyta</taxon>
        <taxon>Tracheophyta</taxon>
        <taxon>Spermatophyta</taxon>
        <taxon>Magnoliopsida</taxon>
        <taxon>eudicotyledons</taxon>
        <taxon>Gunneridae</taxon>
        <taxon>Pentapetalae</taxon>
        <taxon>rosids</taxon>
        <taxon>malvids</taxon>
        <taxon>Brassicales</taxon>
        <taxon>Brassicaceae</taxon>
        <taxon>Brassiceae</taxon>
        <taxon>Brassica</taxon>
    </lineage>
</organism>
<feature type="compositionally biased region" description="Polar residues" evidence="1">
    <location>
        <begin position="16"/>
        <end position="27"/>
    </location>
</feature>